<keyword evidence="8" id="KW-0677">Repeat</keyword>
<feature type="domain" description="Ketosynthase family 3 (KS3)" evidence="11">
    <location>
        <begin position="3887"/>
        <end position="4306"/>
    </location>
</feature>
<dbReference type="InterPro" id="IPR054514">
    <property type="entry name" value="RhiE-like_linker"/>
</dbReference>
<feature type="domain" description="PKS/mFAS DH" evidence="12">
    <location>
        <begin position="2948"/>
        <end position="3230"/>
    </location>
</feature>
<feature type="region of interest" description="N-terminal hotdog fold" evidence="9">
    <location>
        <begin position="1308"/>
        <end position="1427"/>
    </location>
</feature>
<dbReference type="Gene3D" id="3.40.47.10">
    <property type="match status" value="3"/>
</dbReference>
<dbReference type="InterPro" id="IPR042104">
    <property type="entry name" value="PKS_dehydratase_sf"/>
</dbReference>
<comment type="caution">
    <text evidence="9">Lacks conserved residue(s) required for the propagation of feature annotation.</text>
</comment>
<dbReference type="PANTHER" id="PTHR43775">
    <property type="entry name" value="FATTY ACID SYNTHASE"/>
    <property type="match status" value="1"/>
</dbReference>
<evidence type="ECO:0000256" key="6">
    <source>
        <dbReference type="ARBA" id="ARBA00022553"/>
    </source>
</evidence>
<sequence>MTRSEQGRMKILEMVAKHQISSEEGLSRIKALQHDPGGELGVLTNAAGSDSMDQATLYCQSYWETVLDFNPDPIKSVDCILIFIDDTALAASLHNLTGARLILVKSGERYRNLGVDTFEINPGIPDDYLLLLRELEQQQLTPQKIIHGWSNAYFSPEAVALQRQLEHGIYSVYHLCRTLMEQKMKHPVQLLYVFSGEAHPRNLGSLPQPVYAAVSGFAKTICQENPQFAVKTIGMDASSDSLRTSESLAELLKREMAVDIVGTAEIRYENGLRQVKRYVDVTLDTEVNRLPFHAGGVYLITGGTGGLGSIFAKYLAQEVQAKLILVGRSEINDHGRHLLQELESLGAEAIYVQADIAKRADVEQLIAKAKAQFKNIHGVIHSAGILKDSFVLKKDRAEMDAVLAPKVYGTVYLDEFTQTEPLEFFAVFSSIAGVFGNVGQSDYAFANNFLDEFSGWRSAMRHPGKTVSVNWPFWQEGRMNADEASFRQMSETTGLVALSTEAGVKAFCAALNSALSQVVVLTGAAGKIKNWIQKLNQDTTAHTNDVPVIALDEGAKVRFRQKTETFLKEILADQTKLPISKIDSQERFEKYGIDSGMILRLNRELERHFGELSKTLFFEYQNLHELANYFVENHSQQLLTKIGGNERQSEPPIPHAKPIDSVKNQERKRIRFLDERSRANQVETAQSRDIAIIGVSGRYPEARNIEEFWENLKMGRDSIVEIPPERWDYHRFYDPDKTKRGVSYSKWGGFIDGYDRFDPLFFNISPIEAEFMDPQERLFLETVWHTLEDAGYTRNGLQKNVGVFVGVMYGQYQLFGAEEMQKGNMIANTSSFSAIANRISYCFDFQGPSIAVDTMCSSSLTAIHLACESILRGECSQAIAGGVNLTIHPMKHLQLSQGKFAASDGRCRSFGVDGDGYVPGEGVGAILVKPFQQAVQDGDHIYAVIKGSSINHGGKTNGFTVPNPNAQANLISRAIKNAGVNPRSISCIEAHGTGTSLGDPIEIAGLIKSFRDYTQDKQYCSIGSAKSNIGHLESAAGIAGLTKIILQMKYQQLVPSIHSEQLNPNINFQESPFYVQHELTGWNRPVIREDGTEREYPRRAGISSFGAGGSNAHIILEEYLAPDAPAKLDTQPRVAVFSAKTPAALRKYLHAFHSWIEKICDPTRVDARGMIPFRDFIYTLQVGREDMDERVAVVADGYSELKEKLTRYLETRENQDGVYSGSLRDKTASNLLPIEGDEGKAFVHALIQKGEPEQLAKLWVSGVAIPWEVEYGNEMPRRGSLPSYPFEEERYWIPTIETPSTVGFSNLHPLIDTNESTLERQCYQKLMTPDEFYLQDHMISGGMILPGSAYLEMAVAAGNLAIQDRQVRRIQNVIWMSPIGISDESRQVRIHLYPEGGGVDFEIMSDSESRSGVVHSGGKLYFADPEEMMETSSIQPEKIQRRCSVVKDGAECYSEFQKIGFQYGPGFQTIQKLFINENECLAQLEVAGFLEADFSKYILHPSLLDGAFQTVAGFTQLAEAHLKMRFLPYALDELVIFGPLPLKCFAYVTVSDDSTPEMPKYNIELADVTGDILIRLKGFTLKAAATTALPHGNSTSQRTIYYQHDWIPMDLAIEPGNQPLGDTIIFDSGAAFASSLRERCELRNDSSHVILVKSGATDRDLEAGVYSMKMDDPQAYLKLLDHLLDQNTNLKNIIYRMPYESFTTRESSIKTRLTQGVFSLLQMTRALIQRNLNREIRLLYLYESPNQDIQPLDAALGAFMKTIRLEYPGLNYQIVEIRGDMESPGSNSNHMGWIAELVCRELQHSQNTPVEVRYDAQSRCIHQLQEHQPEVKVQLSTDIWREKGVYLITGGVGGLGFIFARHLAEQFKAKLVLVGRSQLTAETESKLRALEMSGAEVMYVAADVSKREDVIELVRTTKSKFSQINGIIHSAGVLRDSLALRKTNEEIYEVLAAKIYGTIHLHESTREENLDFFTLFSSTSAIIGNIGQIDYAYANSFMDYFVDVRIRENAPGKTMAINWPLWENGGMRVDENAISLMRQAGLMPLSDAEGIRIFETGMAAGLSQLIVLAGEPEKINRFLNPEPATPVVTQSQVQENSSAEQFRDEVETYIKVTLSKEIKLPVHKMDAQAPLEQYGIDSVMVLNLSRALESFFGSLSKTLFFEYKSVAELATYFIKYHPEKVAKLGKKPAQPIVKAQAPDPVGEMVSRSRFITTSFDEHNLKNQAIEDIAIIGVSGRYPMAADLHEFWENLKSGKDCITEIPRERWAYEDYFDSDKSVRGKSYSKWGGFINGVDLFDPLFFNISPREAAYIDPQERLFLETVWHTLEDAGYTRGELSKNKVGVFVGVMYGQYQLLDGGSSGVSPGSSYASIANRVSYYCNFRGPSIALDTMCSSSLTAIHLACDSIRNGESEVAIAGGVNLSLHPNKYLQLSQGKFLASDGRCRSFGEGGDGYVPGEGVGAVLLKPLHRAIADEDQIYAVIKASSVNHGGKTNGYTVPNPTAQAELIAETLKKAQIDPRTVSYIEAHGTGTSLGDPIEITGLVNAFQGFTEGDAGREKQYCAIGSAKSNIGHLESAAGIAGITKVILQMKNKQLVPSLHSDHLNPHIEFEQTPFYVQHNLTPWENPLVMENGIAKRYPLRAGVSSFGAGGSNAYILLEEYTPPVRESYTGNQEFIFVFSAKNDERIKVYAKRMVEFLQNTARESKAIPRDNDLMKRVQHDLVKRVAEILRISESEVAATEFVEYGLDQFSLADLASQLNEMYHLEIGAALFFDYPTFAALSNYLLQTHLDNISNYYRDSDTGTSEDVWEPVSLADLAFTLQTARESMDERLAIVASSQEQLVDRLIAFSEGNTDIQDAYTGNVRDNRLNSQLLVSGREGREFLRIIIEERQLGKLAQLWISGIDIDWKQLYPGRFPARITLPGYPFAGERYWVSPVESTEAKPLVSRLHPLIDRNESTVAGLCFKKEFAAEEQLVSEYRIGDLQVVPGIIYLEMAWAAGSLANQPLQVKELTNVAWGPPIPLNETREVEIGFYPSDESMKWEIRTITNDGRKKISAQGDCSVTADSDSVSPEFISIGTLQADCQYRFQASEFYQLMERNGMRYGDGLQMIREFFANNGVALARFELPSQSKATLPEMGLHPVILEAIPQVIMALGANTGAVDSQRKALFKAARIKLVQPLSETGYVNIQVSNQLAEPKEKVFDAKVTSVDGRILAVIEQIQLADINIDRNQETAQSGKGTKTEYFLEKSWRASEITGSNIGKTLGTTIILGNEETKTLVGLLRSGNPGSYIFIEDTRNFEMKMKSNQEYGLNFNDPAQGARMIQEILKQKAEITTIIDISDLHSRPTGTGRLAMGKVTLLQELIKAINPKPLTIIHTTRGLHGFQVVQPSLDGAGMAGLVKMLGAEYQKVNSKTIDTDLSLDQAEEWAEIIQRELGYQDIEGEIGYWEGKRYLPYLKRIDPGMGRAGGLVVNPEQVIVITGGTRGIGVEIAKHLVRNGTRKLVLMGVQQLPSRSQWRMLAGSPDTDPGVAAKLKALLSLEDAGANFEIYTGSLIQLAELEEFFQGVRRRMGDIGGVVHCAGTLTQTNPAFIHKTARDIQQVVEPKMDGLEVLHELFKNDPLQFFILFSSVSGLIPALAAGVSDYATANAYLDYFSAYQKRQGYGYYKSINWPVWTGTGMASETAPFYYKLGFAPLLVSEGLALFDNVLQFTNRSQIMPCLAVADQFNPDGLLYMKQTLKARTVHESIPTPKSQPEGGTTGTIHALKALFAEELKIPEDQLNETTNFADFGVDSILLAELVKKVEVRFRRNLEPGVFLEYPTLSSLGSYLERKELQEIPPSTPLSAAPQPVPEERKSYRITFRNGRELRTKENGGSRNSGIASAVEPEGFKVAVIGIACHFPGANDKENYWANLVAGRSSIREVPISRWDIQRYYSSEYQSGKSISKWGGFIDDIEYFDPEFFNISEDEALQMDPLIRQFLEVSVETFQDAGYTREELSNKKVGIFAGSRVGYFASRIPKMLKNSVTGTGQNFIASYAAHFLNLKGPNMVVDTACSSSMVSIHLACQSLMLHESELALAGGVDILLDEKSYIVLSEGRALSPDGKCHTFDEKANGFVPGEGCGAVLLKRLDKAMADGDQIYAVIEASAINNDGRTMGITTPNPEAQSNVIQEALHKAGVNPASISYIENHGTGTMIGDPIELKALTKVFQESTMEKQFCAVGSVKTNLGHLLSAAGIASFIKVVLSLHHKQLPPTLNCETPNPRFEFESSPFYPNTRMQEWKPREGIRRAGISSFGFGGTNIHMIVSETPGQMDGRKIRQPLPRIKFNRRRLWFDPNPSLDDGIERRNTADPVPDSVAPLDVTVETSTPDAFLKFLGN</sequence>
<dbReference type="InterPro" id="IPR049551">
    <property type="entry name" value="PKS_DH_C"/>
</dbReference>
<feature type="region of interest" description="C-terminal hotdog fold" evidence="9">
    <location>
        <begin position="1444"/>
        <end position="1590"/>
    </location>
</feature>
<dbReference type="SMART" id="SM00822">
    <property type="entry name" value="PKS_KR"/>
    <property type="match status" value="3"/>
</dbReference>
<feature type="domain" description="Carrier" evidence="10">
    <location>
        <begin position="2711"/>
        <end position="2787"/>
    </location>
</feature>
<dbReference type="Pfam" id="PF08659">
    <property type="entry name" value="KR"/>
    <property type="match status" value="3"/>
</dbReference>
<evidence type="ECO:0000313" key="13">
    <source>
        <dbReference type="EMBL" id="TQR46677.1"/>
    </source>
</evidence>
<evidence type="ECO:0000256" key="1">
    <source>
        <dbReference type="ARBA" id="ARBA00003299"/>
    </source>
</evidence>
<dbReference type="InterPro" id="IPR057326">
    <property type="entry name" value="KR_dom"/>
</dbReference>
<dbReference type="InterPro" id="IPR009081">
    <property type="entry name" value="PP-bd_ACP"/>
</dbReference>
<dbReference type="Pfam" id="PF22336">
    <property type="entry name" value="RhiE-like_linker"/>
    <property type="match status" value="2"/>
</dbReference>
<protein>
    <submittedName>
        <fullName evidence="13">SDR family NAD(P)-dependent oxidoreductase</fullName>
    </submittedName>
</protein>
<dbReference type="InterPro" id="IPR020806">
    <property type="entry name" value="PKS_PP-bd"/>
</dbReference>
<dbReference type="InterPro" id="IPR020807">
    <property type="entry name" value="PKS_DH"/>
</dbReference>
<feature type="active site" description="Proton donor; for dehydratase activity" evidence="9">
    <location>
        <position position="1505"/>
    </location>
</feature>
<dbReference type="SMART" id="SM00823">
    <property type="entry name" value="PKS_PP"/>
    <property type="match status" value="4"/>
</dbReference>
<dbReference type="PROSITE" id="PS00012">
    <property type="entry name" value="PHOSPHOPANTETHEINE"/>
    <property type="match status" value="2"/>
</dbReference>
<feature type="domain" description="Carrier" evidence="10">
    <location>
        <begin position="2101"/>
        <end position="2177"/>
    </location>
</feature>
<dbReference type="InterPro" id="IPR049552">
    <property type="entry name" value="PKS_DH_N"/>
</dbReference>
<dbReference type="SMART" id="SM01294">
    <property type="entry name" value="PKS_PP_betabranch"/>
    <property type="match status" value="1"/>
</dbReference>
<dbReference type="PROSITE" id="PS52019">
    <property type="entry name" value="PKS_MFAS_DH"/>
    <property type="match status" value="2"/>
</dbReference>
<reference evidence="13 14" key="1">
    <citation type="submission" date="2018-03" db="EMBL/GenBank/DDBJ databases">
        <title>Aerobic endospore-forming bacteria genome sequencing and assembly.</title>
        <authorList>
            <person name="Cavalcante D.A."/>
            <person name="Driks A."/>
            <person name="Putonti C."/>
            <person name="De-Souza M.T."/>
        </authorList>
    </citation>
    <scope>NUCLEOTIDE SEQUENCE [LARGE SCALE GENOMIC DNA]</scope>
    <source>
        <strain evidence="13 14">SDF0028</strain>
    </source>
</reference>
<keyword evidence="14" id="KW-1185">Reference proteome</keyword>
<feature type="domain" description="Carrier" evidence="10">
    <location>
        <begin position="561"/>
        <end position="634"/>
    </location>
</feature>
<dbReference type="PANTHER" id="PTHR43775:SF37">
    <property type="entry name" value="SI:DKEY-61P9.11"/>
    <property type="match status" value="1"/>
</dbReference>
<name>A0ABY3AV42_PAEPP</name>
<organism evidence="13 14">
    <name type="scientific">Paenibacillus popilliae</name>
    <name type="common">Bacillus popilliae</name>
    <dbReference type="NCBI Taxonomy" id="78057"/>
    <lineage>
        <taxon>Bacteria</taxon>
        <taxon>Bacillati</taxon>
        <taxon>Bacillota</taxon>
        <taxon>Bacilli</taxon>
        <taxon>Bacillales</taxon>
        <taxon>Paenibacillaceae</taxon>
        <taxon>Paenibacillus</taxon>
    </lineage>
</organism>
<dbReference type="PROSITE" id="PS00606">
    <property type="entry name" value="KS3_1"/>
    <property type="match status" value="1"/>
</dbReference>
<dbReference type="Gene3D" id="3.10.129.110">
    <property type="entry name" value="Polyketide synthase dehydratase"/>
    <property type="match status" value="2"/>
</dbReference>
<dbReference type="Pfam" id="PF21394">
    <property type="entry name" value="Beta-ketacyl_N"/>
    <property type="match status" value="2"/>
</dbReference>
<dbReference type="InterPro" id="IPR006162">
    <property type="entry name" value="Ppantetheine_attach_site"/>
</dbReference>
<dbReference type="InterPro" id="IPR036291">
    <property type="entry name" value="NAD(P)-bd_dom_sf"/>
</dbReference>
<dbReference type="Gene3D" id="1.10.1240.100">
    <property type="match status" value="1"/>
</dbReference>
<dbReference type="SMART" id="SM00826">
    <property type="entry name" value="PKS_DH"/>
    <property type="match status" value="1"/>
</dbReference>
<feature type="domain" description="Ketosynthase family 3 (KS3)" evidence="11">
    <location>
        <begin position="2225"/>
        <end position="2658"/>
    </location>
</feature>
<dbReference type="InterPro" id="IPR049900">
    <property type="entry name" value="PKS_mFAS_DH"/>
</dbReference>
<comment type="caution">
    <text evidence="13">The sequence shown here is derived from an EMBL/GenBank/DDBJ whole genome shotgun (WGS) entry which is preliminary data.</text>
</comment>
<dbReference type="Pfam" id="PF21089">
    <property type="entry name" value="PKS_DH_N"/>
    <property type="match status" value="2"/>
</dbReference>
<keyword evidence="7" id="KW-0808">Transferase</keyword>
<proteinExistence type="predicted"/>
<dbReference type="InterPro" id="IPR050091">
    <property type="entry name" value="PKS_NRPS_Biosynth_Enz"/>
</dbReference>
<feature type="domain" description="PKS/mFAS DH" evidence="12">
    <location>
        <begin position="1308"/>
        <end position="1590"/>
    </location>
</feature>
<dbReference type="Pfam" id="PF00109">
    <property type="entry name" value="ketoacyl-synt"/>
    <property type="match status" value="3"/>
</dbReference>
<dbReference type="InterPro" id="IPR036736">
    <property type="entry name" value="ACP-like_sf"/>
</dbReference>
<evidence type="ECO:0000256" key="7">
    <source>
        <dbReference type="ARBA" id="ARBA00022679"/>
    </source>
</evidence>
<dbReference type="Pfam" id="PF02801">
    <property type="entry name" value="Ketoacyl-synt_C"/>
    <property type="match status" value="3"/>
</dbReference>
<keyword evidence="5" id="KW-0963">Cytoplasm</keyword>
<dbReference type="CDD" id="cd08953">
    <property type="entry name" value="KR_2_SDR_x"/>
    <property type="match status" value="3"/>
</dbReference>
<evidence type="ECO:0000256" key="3">
    <source>
        <dbReference type="ARBA" id="ARBA00004789"/>
    </source>
</evidence>
<dbReference type="SUPFAM" id="SSF47336">
    <property type="entry name" value="ACP-like"/>
    <property type="match status" value="4"/>
</dbReference>
<dbReference type="InterPro" id="IPR020841">
    <property type="entry name" value="PKS_Beta-ketoAc_synthase_dom"/>
</dbReference>
<dbReference type="PROSITE" id="PS52004">
    <property type="entry name" value="KS3_2"/>
    <property type="match status" value="3"/>
</dbReference>
<dbReference type="SUPFAM" id="SSF51735">
    <property type="entry name" value="NAD(P)-binding Rossmann-fold domains"/>
    <property type="match status" value="4"/>
</dbReference>
<comment type="function">
    <text evidence="1">Involved in some intermediate steps for the synthesis of the antibiotic polyketide bacillaene which is involved in secondary metabolism.</text>
</comment>
<evidence type="ECO:0000256" key="2">
    <source>
        <dbReference type="ARBA" id="ARBA00004496"/>
    </source>
</evidence>
<dbReference type="InterPro" id="IPR014031">
    <property type="entry name" value="Ketoacyl_synth_C"/>
</dbReference>
<comment type="subcellular location">
    <subcellularLocation>
        <location evidence="2">Cytoplasm</location>
    </subcellularLocation>
</comment>
<dbReference type="SUPFAM" id="SSF53901">
    <property type="entry name" value="Thiolase-like"/>
    <property type="match status" value="3"/>
</dbReference>
<dbReference type="InterPro" id="IPR032821">
    <property type="entry name" value="PKS_assoc"/>
</dbReference>
<dbReference type="Gene3D" id="1.10.1200.10">
    <property type="entry name" value="ACP-like"/>
    <property type="match status" value="3"/>
</dbReference>
<dbReference type="Gene3D" id="3.40.50.720">
    <property type="entry name" value="NAD(P)-binding Rossmann-like Domain"/>
    <property type="match status" value="3"/>
</dbReference>
<dbReference type="Pfam" id="PF00550">
    <property type="entry name" value="PP-binding"/>
    <property type="match status" value="3"/>
</dbReference>
<comment type="pathway">
    <text evidence="3">Antibiotic biosynthesis; bacillaene biosynthesis.</text>
</comment>
<dbReference type="InterPro" id="IPR016039">
    <property type="entry name" value="Thiolase-like"/>
</dbReference>
<dbReference type="InterPro" id="IPR014030">
    <property type="entry name" value="Ketoacyl_synth_N"/>
</dbReference>
<dbReference type="CDD" id="cd00833">
    <property type="entry name" value="PKS"/>
    <property type="match status" value="3"/>
</dbReference>
<dbReference type="InterPro" id="IPR049490">
    <property type="entry name" value="C883_1060-like_KR_N"/>
</dbReference>
<feature type="domain" description="Carrier" evidence="10">
    <location>
        <begin position="3755"/>
        <end position="3832"/>
    </location>
</feature>
<dbReference type="Proteomes" id="UP000316208">
    <property type="component" value="Unassembled WGS sequence"/>
</dbReference>
<dbReference type="SMART" id="SM00825">
    <property type="entry name" value="PKS_KS"/>
    <property type="match status" value="3"/>
</dbReference>
<dbReference type="RefSeq" id="WP_142542846.1">
    <property type="nucleotide sequence ID" value="NZ_SADY01000001.1"/>
</dbReference>
<feature type="region of interest" description="C-terminal hotdog fold" evidence="9">
    <location>
        <begin position="3083"/>
        <end position="3230"/>
    </location>
</feature>
<feature type="active site" description="Proton acceptor; for dehydratase activity" evidence="9">
    <location>
        <position position="1337"/>
    </location>
</feature>
<gene>
    <name evidence="13" type="ORF">C7Y44_03200</name>
</gene>
<evidence type="ECO:0000313" key="14">
    <source>
        <dbReference type="Proteomes" id="UP000316208"/>
    </source>
</evidence>
<keyword evidence="4" id="KW-0596">Phosphopantetheine</keyword>
<keyword evidence="6" id="KW-0597">Phosphoprotein</keyword>
<evidence type="ECO:0000259" key="11">
    <source>
        <dbReference type="PROSITE" id="PS52004"/>
    </source>
</evidence>
<dbReference type="Pfam" id="PF14765">
    <property type="entry name" value="PS-DH"/>
    <property type="match status" value="2"/>
</dbReference>
<feature type="region of interest" description="N-terminal hotdog fold" evidence="9">
    <location>
        <begin position="2948"/>
        <end position="3066"/>
    </location>
</feature>
<evidence type="ECO:0000256" key="5">
    <source>
        <dbReference type="ARBA" id="ARBA00022490"/>
    </source>
</evidence>
<dbReference type="EMBL" id="SADY01000001">
    <property type="protein sequence ID" value="TQR46677.1"/>
    <property type="molecule type" value="Genomic_DNA"/>
</dbReference>
<dbReference type="PROSITE" id="PS50075">
    <property type="entry name" value="CARRIER"/>
    <property type="match status" value="4"/>
</dbReference>
<evidence type="ECO:0000259" key="12">
    <source>
        <dbReference type="PROSITE" id="PS52019"/>
    </source>
</evidence>
<dbReference type="InterPro" id="IPR018201">
    <property type="entry name" value="Ketoacyl_synth_AS"/>
</dbReference>
<dbReference type="Gene3D" id="3.30.70.3290">
    <property type="match status" value="1"/>
</dbReference>
<accession>A0ABY3AV42</accession>
<evidence type="ECO:0000259" key="10">
    <source>
        <dbReference type="PROSITE" id="PS50075"/>
    </source>
</evidence>
<evidence type="ECO:0000256" key="8">
    <source>
        <dbReference type="ARBA" id="ARBA00022737"/>
    </source>
</evidence>
<evidence type="ECO:0000256" key="9">
    <source>
        <dbReference type="PROSITE-ProRule" id="PRU01363"/>
    </source>
</evidence>
<feature type="domain" description="Ketosynthase family 3 (KS3)" evidence="11">
    <location>
        <begin position="687"/>
        <end position="1118"/>
    </location>
</feature>
<dbReference type="InterPro" id="IPR013968">
    <property type="entry name" value="PKS_KR"/>
</dbReference>
<dbReference type="Pfam" id="PF16197">
    <property type="entry name" value="KAsynt_C_assoc"/>
    <property type="match status" value="1"/>
</dbReference>
<evidence type="ECO:0000256" key="4">
    <source>
        <dbReference type="ARBA" id="ARBA00022450"/>
    </source>
</evidence>